<evidence type="ECO:0000256" key="2">
    <source>
        <dbReference type="ARBA" id="ARBA00035112"/>
    </source>
</evidence>
<dbReference type="InterPro" id="IPR021765">
    <property type="entry name" value="UstYa-like"/>
</dbReference>
<evidence type="ECO:0008006" key="5">
    <source>
        <dbReference type="Google" id="ProtNLM"/>
    </source>
</evidence>
<comment type="similarity">
    <text evidence="2">Belongs to the ustYa family.</text>
</comment>
<dbReference type="AlphaFoldDB" id="A0AAD9H2C1"/>
<protein>
    <recommendedName>
        <fullName evidence="5">Tat pathway signal sequence</fullName>
    </recommendedName>
</protein>
<accession>A0AAD9H2C1</accession>
<dbReference type="PANTHER" id="PTHR33365">
    <property type="entry name" value="YALI0B05434P"/>
    <property type="match status" value="1"/>
</dbReference>
<dbReference type="PANTHER" id="PTHR33365:SF4">
    <property type="entry name" value="CYCLOCHLOROTINE BIOSYNTHESIS PROTEIN O"/>
    <property type="match status" value="1"/>
</dbReference>
<name>A0AAD9H2C1_9PEZI</name>
<comment type="pathway">
    <text evidence="1">Mycotoxin biosynthesis.</text>
</comment>
<dbReference type="EMBL" id="MU843196">
    <property type="protein sequence ID" value="KAK2020657.1"/>
    <property type="molecule type" value="Genomic_DNA"/>
</dbReference>
<dbReference type="GO" id="GO:0043386">
    <property type="term" value="P:mycotoxin biosynthetic process"/>
    <property type="evidence" value="ECO:0007669"/>
    <property type="project" value="InterPro"/>
</dbReference>
<evidence type="ECO:0000313" key="3">
    <source>
        <dbReference type="EMBL" id="KAK2020657.1"/>
    </source>
</evidence>
<evidence type="ECO:0000256" key="1">
    <source>
        <dbReference type="ARBA" id="ARBA00004685"/>
    </source>
</evidence>
<gene>
    <name evidence="3" type="ORF">LX32DRAFT_606149</name>
</gene>
<organism evidence="3 4">
    <name type="scientific">Colletotrichum zoysiae</name>
    <dbReference type="NCBI Taxonomy" id="1216348"/>
    <lineage>
        <taxon>Eukaryota</taxon>
        <taxon>Fungi</taxon>
        <taxon>Dikarya</taxon>
        <taxon>Ascomycota</taxon>
        <taxon>Pezizomycotina</taxon>
        <taxon>Sordariomycetes</taxon>
        <taxon>Hypocreomycetidae</taxon>
        <taxon>Glomerellales</taxon>
        <taxon>Glomerellaceae</taxon>
        <taxon>Colletotrichum</taxon>
        <taxon>Colletotrichum graminicola species complex</taxon>
    </lineage>
</organism>
<keyword evidence="4" id="KW-1185">Reference proteome</keyword>
<reference evidence="3" key="1">
    <citation type="submission" date="2021-06" db="EMBL/GenBank/DDBJ databases">
        <title>Comparative genomics, transcriptomics and evolutionary studies reveal genomic signatures of adaptation to plant cell wall in hemibiotrophic fungi.</title>
        <authorList>
            <consortium name="DOE Joint Genome Institute"/>
            <person name="Baroncelli R."/>
            <person name="Diaz J.F."/>
            <person name="Benocci T."/>
            <person name="Peng M."/>
            <person name="Battaglia E."/>
            <person name="Haridas S."/>
            <person name="Andreopoulos W."/>
            <person name="Labutti K."/>
            <person name="Pangilinan J."/>
            <person name="Floch G.L."/>
            <person name="Makela M.R."/>
            <person name="Henrissat B."/>
            <person name="Grigoriev I.V."/>
            <person name="Crouch J.A."/>
            <person name="De Vries R.P."/>
            <person name="Sukno S.A."/>
            <person name="Thon M.R."/>
        </authorList>
    </citation>
    <scope>NUCLEOTIDE SEQUENCE</scope>
    <source>
        <strain evidence="3">MAFF235873</strain>
    </source>
</reference>
<dbReference type="Proteomes" id="UP001232148">
    <property type="component" value="Unassembled WGS sequence"/>
</dbReference>
<comment type="caution">
    <text evidence="3">The sequence shown here is derived from an EMBL/GenBank/DDBJ whole genome shotgun (WGS) entry which is preliminary data.</text>
</comment>
<evidence type="ECO:0000313" key="4">
    <source>
        <dbReference type="Proteomes" id="UP001232148"/>
    </source>
</evidence>
<sequence>MVFEKGYSFSKLDSEIEIPLEAEEPSILPKSRIASFQFNLAELACRSICFLTFVAGGVMIVSALRWAPSDQYCAAQLGVWSPLLDVIEYEEWNWETDSEMANSGFTGPPTPELEAKWINISQVPAVIIPPERLSSLNRNPDPFVPVSSGSPSSGYIAGVEVFHHLHCLNALRQIVWRDSYSEGKVPVPNLLRTREGARRHAEHCVETLRQALMCTSDVTPYLIYKTEDTSPGAPPAREDFQASHRCRRFPKLLEWITDNGVPLSSLEILNKET</sequence>
<proteinExistence type="inferred from homology"/>
<dbReference type="Pfam" id="PF11807">
    <property type="entry name" value="UstYa"/>
    <property type="match status" value="1"/>
</dbReference>